<dbReference type="RefSeq" id="XP_014158843.1">
    <property type="nucleotide sequence ID" value="XM_014303368.1"/>
</dbReference>
<reference evidence="2 3" key="1">
    <citation type="submission" date="2011-02" db="EMBL/GenBank/DDBJ databases">
        <title>The Genome Sequence of Sphaeroforma arctica JP610.</title>
        <authorList>
            <consortium name="The Broad Institute Genome Sequencing Platform"/>
            <person name="Russ C."/>
            <person name="Cuomo C."/>
            <person name="Young S.K."/>
            <person name="Zeng Q."/>
            <person name="Gargeya S."/>
            <person name="Alvarado L."/>
            <person name="Berlin A."/>
            <person name="Chapman S.B."/>
            <person name="Chen Z."/>
            <person name="Freedman E."/>
            <person name="Gellesch M."/>
            <person name="Goldberg J."/>
            <person name="Griggs A."/>
            <person name="Gujja S."/>
            <person name="Heilman E."/>
            <person name="Heiman D."/>
            <person name="Howarth C."/>
            <person name="Mehta T."/>
            <person name="Neiman D."/>
            <person name="Pearson M."/>
            <person name="Roberts A."/>
            <person name="Saif S."/>
            <person name="Shea T."/>
            <person name="Shenoy N."/>
            <person name="Sisk P."/>
            <person name="Stolte C."/>
            <person name="Sykes S."/>
            <person name="White J."/>
            <person name="Yandava C."/>
            <person name="Burger G."/>
            <person name="Gray M.W."/>
            <person name="Holland P.W.H."/>
            <person name="King N."/>
            <person name="Lang F.B.F."/>
            <person name="Roger A.J."/>
            <person name="Ruiz-Trillo I."/>
            <person name="Haas B."/>
            <person name="Nusbaum C."/>
            <person name="Birren B."/>
        </authorList>
    </citation>
    <scope>NUCLEOTIDE SEQUENCE [LARGE SCALE GENOMIC DNA]</scope>
    <source>
        <strain evidence="2 3">JP610</strain>
    </source>
</reference>
<accession>A0A0L0G7S1</accession>
<proteinExistence type="predicted"/>
<evidence type="ECO:0000313" key="2">
    <source>
        <dbReference type="EMBL" id="KNC84941.1"/>
    </source>
</evidence>
<dbReference type="EMBL" id="KQ241730">
    <property type="protein sequence ID" value="KNC84941.1"/>
    <property type="molecule type" value="Genomic_DNA"/>
</dbReference>
<dbReference type="GeneID" id="25903367"/>
<name>A0A0L0G7S1_9EUKA</name>
<feature type="region of interest" description="Disordered" evidence="1">
    <location>
        <begin position="37"/>
        <end position="65"/>
    </location>
</feature>
<organism evidence="2 3">
    <name type="scientific">Sphaeroforma arctica JP610</name>
    <dbReference type="NCBI Taxonomy" id="667725"/>
    <lineage>
        <taxon>Eukaryota</taxon>
        <taxon>Ichthyosporea</taxon>
        <taxon>Ichthyophonida</taxon>
        <taxon>Sphaeroforma</taxon>
    </lineage>
</organism>
<evidence type="ECO:0000256" key="1">
    <source>
        <dbReference type="SAM" id="MobiDB-lite"/>
    </source>
</evidence>
<protein>
    <submittedName>
        <fullName evidence="2">Uncharacterized protein</fullName>
    </submittedName>
</protein>
<evidence type="ECO:0000313" key="3">
    <source>
        <dbReference type="Proteomes" id="UP000054560"/>
    </source>
</evidence>
<keyword evidence="3" id="KW-1185">Reference proteome</keyword>
<dbReference type="Proteomes" id="UP000054560">
    <property type="component" value="Unassembled WGS sequence"/>
</dbReference>
<sequence>MVEKHGLSEFLIWLRNTYVQCNVFILTYPGSDAQGAGGVPYQQQQQPKADGGNLIRSPFDTGLPMRHKHPDGFKY</sequence>
<dbReference type="AlphaFoldDB" id="A0A0L0G7S1"/>
<gene>
    <name evidence="2" type="ORF">SARC_02863</name>
</gene>